<dbReference type="AlphaFoldDB" id="A0A3B0VTW7"/>
<name>A0A3B0VTW7_9ZZZZ</name>
<keyword evidence="6 10" id="KW-0808">Transferase</keyword>
<dbReference type="InterPro" id="IPR011268">
    <property type="entry name" value="Purine_phosphorylase"/>
</dbReference>
<keyword evidence="5 10" id="KW-0328">Glycosyltransferase</keyword>
<dbReference type="PROSITE" id="PS01240">
    <property type="entry name" value="PNP_MTAP_2"/>
    <property type="match status" value="1"/>
</dbReference>
<reference evidence="10" key="1">
    <citation type="submission" date="2018-06" db="EMBL/GenBank/DDBJ databases">
        <authorList>
            <person name="Zhirakovskaya E."/>
        </authorList>
    </citation>
    <scope>NUCLEOTIDE SEQUENCE</scope>
</reference>
<dbReference type="PANTHER" id="PTHR11904">
    <property type="entry name" value="METHYLTHIOADENOSINE/PURINE NUCLEOSIDE PHOSPHORYLASE"/>
    <property type="match status" value="1"/>
</dbReference>
<dbReference type="CDD" id="cd09009">
    <property type="entry name" value="PNP-EcPNPII_like"/>
    <property type="match status" value="1"/>
</dbReference>
<evidence type="ECO:0000256" key="6">
    <source>
        <dbReference type="ARBA" id="ARBA00022679"/>
    </source>
</evidence>
<comment type="pathway">
    <text evidence="1">Purine metabolism; purine nucleoside salvage.</text>
</comment>
<dbReference type="NCBIfam" id="TIGR01697">
    <property type="entry name" value="PNPH-PUNA-XAPA"/>
    <property type="match status" value="1"/>
</dbReference>
<evidence type="ECO:0000256" key="4">
    <source>
        <dbReference type="ARBA" id="ARBA00011886"/>
    </source>
</evidence>
<comment type="subunit">
    <text evidence="3">Homotrimer.</text>
</comment>
<dbReference type="GO" id="GO:0009116">
    <property type="term" value="P:nucleoside metabolic process"/>
    <property type="evidence" value="ECO:0007669"/>
    <property type="project" value="InterPro"/>
</dbReference>
<evidence type="ECO:0000256" key="5">
    <source>
        <dbReference type="ARBA" id="ARBA00022676"/>
    </source>
</evidence>
<dbReference type="Gene3D" id="3.40.50.1580">
    <property type="entry name" value="Nucleoside phosphorylase domain"/>
    <property type="match status" value="1"/>
</dbReference>
<sequence>MTTLDSAKQAEIAAEAIRQQTKYHPTIGLVLGSGLSELADSIQNPDIIPYEKLPSWPQSTVVGHSGRLVIGTLQGKTVLVQQGRTHYYEGYDMEQITLPVRVMHALGIETLIVTNAAGGINANFNPGDIMLITDHINFLGMAGQNPLRGPNDERIGPRFPDMIETYSFELREMARKTAVANNLTLQEGTYAYVAGPSFETPAELRYLRTVGADAVGMSTVPTAVVARHAGMKTLGISSITNKADPNPKPGTVVTHDEVMETGKQIIPRLTTLLRGVLDQL</sequence>
<dbReference type="UniPathway" id="UPA00606"/>
<dbReference type="PANTHER" id="PTHR11904:SF9">
    <property type="entry name" value="PURINE NUCLEOSIDE PHOSPHORYLASE-RELATED"/>
    <property type="match status" value="1"/>
</dbReference>
<accession>A0A3B0VTW7</accession>
<gene>
    <name evidence="10" type="ORF">MNBD_CHLOROFLEXI01-396</name>
</gene>
<evidence type="ECO:0000256" key="2">
    <source>
        <dbReference type="ARBA" id="ARBA00006751"/>
    </source>
</evidence>
<dbReference type="InterPro" id="IPR000845">
    <property type="entry name" value="Nucleoside_phosphorylase_d"/>
</dbReference>
<dbReference type="PIRSF" id="PIRSF000477">
    <property type="entry name" value="PurNPase"/>
    <property type="match status" value="1"/>
</dbReference>
<dbReference type="EC" id="2.4.2.1" evidence="4"/>
<dbReference type="FunFam" id="3.40.50.1580:FF:000004">
    <property type="entry name" value="Purine nucleoside phosphorylase"/>
    <property type="match status" value="1"/>
</dbReference>
<evidence type="ECO:0000256" key="7">
    <source>
        <dbReference type="ARBA" id="ARBA00031036"/>
    </source>
</evidence>
<dbReference type="GO" id="GO:0004731">
    <property type="term" value="F:purine-nucleoside phosphorylase activity"/>
    <property type="evidence" value="ECO:0007669"/>
    <property type="project" value="UniProtKB-EC"/>
</dbReference>
<dbReference type="Pfam" id="PF01048">
    <property type="entry name" value="PNP_UDP_1"/>
    <property type="match status" value="1"/>
</dbReference>
<comment type="similarity">
    <text evidence="2">Belongs to the PNP/MTAP phosphorylase family.</text>
</comment>
<dbReference type="NCBIfam" id="TIGR01700">
    <property type="entry name" value="PNPH"/>
    <property type="match status" value="1"/>
</dbReference>
<dbReference type="InterPro" id="IPR035994">
    <property type="entry name" value="Nucleoside_phosphorylase_sf"/>
</dbReference>
<organism evidence="10">
    <name type="scientific">hydrothermal vent metagenome</name>
    <dbReference type="NCBI Taxonomy" id="652676"/>
    <lineage>
        <taxon>unclassified sequences</taxon>
        <taxon>metagenomes</taxon>
        <taxon>ecological metagenomes</taxon>
    </lineage>
</organism>
<evidence type="ECO:0000256" key="8">
    <source>
        <dbReference type="ARBA" id="ARBA00033072"/>
    </source>
</evidence>
<proteinExistence type="inferred from homology"/>
<protein>
    <recommendedName>
        <fullName evidence="4">purine-nucleoside phosphorylase</fullName>
        <ecNumber evidence="4">2.4.2.1</ecNumber>
    </recommendedName>
    <alternativeName>
        <fullName evidence="8">Inosine phosphorylase</fullName>
    </alternativeName>
    <alternativeName>
        <fullName evidence="7">Inosine-guanosine phosphorylase</fullName>
    </alternativeName>
</protein>
<evidence type="ECO:0000256" key="1">
    <source>
        <dbReference type="ARBA" id="ARBA00005058"/>
    </source>
</evidence>
<dbReference type="InterPro" id="IPR011270">
    <property type="entry name" value="Pur_Nuc_Pase_Ino/Guo-sp"/>
</dbReference>
<evidence type="ECO:0000313" key="10">
    <source>
        <dbReference type="EMBL" id="VAW35706.1"/>
    </source>
</evidence>
<dbReference type="SMR" id="A0A3B0VTW7"/>
<evidence type="ECO:0000259" key="9">
    <source>
        <dbReference type="Pfam" id="PF01048"/>
    </source>
</evidence>
<evidence type="ECO:0000256" key="3">
    <source>
        <dbReference type="ARBA" id="ARBA00011233"/>
    </source>
</evidence>
<dbReference type="EMBL" id="UOEU01000599">
    <property type="protein sequence ID" value="VAW35706.1"/>
    <property type="molecule type" value="Genomic_DNA"/>
</dbReference>
<dbReference type="NCBIfam" id="NF006054">
    <property type="entry name" value="PRK08202.1"/>
    <property type="match status" value="1"/>
</dbReference>
<dbReference type="InterPro" id="IPR018099">
    <property type="entry name" value="Purine_phosphorylase-2_CS"/>
</dbReference>
<feature type="domain" description="Nucleoside phosphorylase" evidence="9">
    <location>
        <begin position="26"/>
        <end position="277"/>
    </location>
</feature>
<dbReference type="SUPFAM" id="SSF53167">
    <property type="entry name" value="Purine and uridine phosphorylases"/>
    <property type="match status" value="1"/>
</dbReference>
<dbReference type="GO" id="GO:0005737">
    <property type="term" value="C:cytoplasm"/>
    <property type="evidence" value="ECO:0007669"/>
    <property type="project" value="TreeGrafter"/>
</dbReference>